<dbReference type="PANTHER" id="PTHR43294:SF13">
    <property type="entry name" value="SODIUM_POTASSIUM-TRANSPORTING ATPASE SUBUNIT ALPHA"/>
    <property type="match status" value="1"/>
</dbReference>
<protein>
    <recommendedName>
        <fullName evidence="22">Na(+)/K(+)-exchanging ATPase</fullName>
        <ecNumber evidence="22">7.2.2.13</ecNumber>
    </recommendedName>
</protein>
<feature type="transmembrane region" description="Helical" evidence="24">
    <location>
        <begin position="866"/>
        <end position="886"/>
    </location>
</feature>
<dbReference type="GO" id="GO:0030007">
    <property type="term" value="P:intracellular potassium ion homeostasis"/>
    <property type="evidence" value="ECO:0007669"/>
    <property type="project" value="TreeGrafter"/>
</dbReference>
<dbReference type="Pfam" id="PF13246">
    <property type="entry name" value="Cation_ATPase"/>
    <property type="match status" value="2"/>
</dbReference>
<proteinExistence type="inferred from homology"/>
<evidence type="ECO:0000256" key="11">
    <source>
        <dbReference type="ARBA" id="ARBA00022837"/>
    </source>
</evidence>
<dbReference type="Proteomes" id="UP001291623">
    <property type="component" value="Unassembled WGS sequence"/>
</dbReference>
<dbReference type="GO" id="GO:0005391">
    <property type="term" value="F:P-type sodium:potassium-exchanging transporter activity"/>
    <property type="evidence" value="ECO:0007669"/>
    <property type="project" value="UniProtKB-EC"/>
</dbReference>
<dbReference type="SFLD" id="SFLDG00002">
    <property type="entry name" value="C1.7:_P-type_atpase_like"/>
    <property type="match status" value="2"/>
</dbReference>
<dbReference type="GO" id="GO:0016887">
    <property type="term" value="F:ATP hydrolysis activity"/>
    <property type="evidence" value="ECO:0007669"/>
    <property type="project" value="InterPro"/>
</dbReference>
<evidence type="ECO:0000259" key="25">
    <source>
        <dbReference type="SMART" id="SM00831"/>
    </source>
</evidence>
<dbReference type="FunFam" id="1.20.1110.10:FF:000095">
    <property type="entry name" value="Sodium/potassium-transporting ATPase subunit alpha-1"/>
    <property type="match status" value="2"/>
</dbReference>
<evidence type="ECO:0000256" key="8">
    <source>
        <dbReference type="ARBA" id="ARBA00022692"/>
    </source>
</evidence>
<keyword evidence="11" id="KW-0106">Calcium</keyword>
<dbReference type="Gene3D" id="3.40.1110.10">
    <property type="entry name" value="Calcium-transporting ATPase, cytoplasmic domain N"/>
    <property type="match status" value="2"/>
</dbReference>
<evidence type="ECO:0000256" key="9">
    <source>
        <dbReference type="ARBA" id="ARBA00022723"/>
    </source>
</evidence>
<dbReference type="SUPFAM" id="SSF56784">
    <property type="entry name" value="HAD-like"/>
    <property type="match status" value="2"/>
</dbReference>
<evidence type="ECO:0000256" key="18">
    <source>
        <dbReference type="ARBA" id="ARBA00023136"/>
    </source>
</evidence>
<dbReference type="FunFam" id="3.40.1110.10:FF:000001">
    <property type="entry name" value="Sodium/potassium-transporting ATPase subunit alpha"/>
    <property type="match status" value="2"/>
</dbReference>
<keyword evidence="5" id="KW-0633">Potassium transport</keyword>
<dbReference type="GO" id="GO:0005524">
    <property type="term" value="F:ATP binding"/>
    <property type="evidence" value="ECO:0007669"/>
    <property type="project" value="UniProtKB-KW"/>
</dbReference>
<dbReference type="EMBL" id="JAVYJV010000036">
    <property type="protein sequence ID" value="KAK4337343.1"/>
    <property type="molecule type" value="Genomic_DNA"/>
</dbReference>
<dbReference type="Pfam" id="PF00122">
    <property type="entry name" value="E1-E2_ATPase"/>
    <property type="match status" value="2"/>
</dbReference>
<dbReference type="InterPro" id="IPR023298">
    <property type="entry name" value="ATPase_P-typ_TM_dom_sf"/>
</dbReference>
<evidence type="ECO:0000256" key="10">
    <source>
        <dbReference type="ARBA" id="ARBA00022741"/>
    </source>
</evidence>
<dbReference type="FunFam" id="3.40.50.1000:FF:000004">
    <property type="entry name" value="Sodium/potassium-transporting ATPase subunit alpha"/>
    <property type="match status" value="2"/>
</dbReference>
<feature type="transmembrane region" description="Helical" evidence="24">
    <location>
        <begin position="1527"/>
        <end position="1550"/>
    </location>
</feature>
<dbReference type="FunFam" id="2.70.150.10:FF:000106">
    <property type="entry name" value="Sodium/potassium-transporting ATPase subunit alpha"/>
    <property type="match status" value="1"/>
</dbReference>
<evidence type="ECO:0000256" key="22">
    <source>
        <dbReference type="ARBA" id="ARBA00039096"/>
    </source>
</evidence>
<keyword evidence="27" id="KW-1185">Reference proteome</keyword>
<keyword evidence="16" id="KW-0915">Sodium</keyword>
<feature type="transmembrane region" description="Helical" evidence="24">
    <location>
        <begin position="285"/>
        <end position="308"/>
    </location>
</feature>
<dbReference type="InterPro" id="IPR023299">
    <property type="entry name" value="ATPase_P-typ_cyto_dom_N"/>
</dbReference>
<evidence type="ECO:0000256" key="20">
    <source>
        <dbReference type="ARBA" id="ARBA00037422"/>
    </source>
</evidence>
<evidence type="ECO:0000256" key="13">
    <source>
        <dbReference type="ARBA" id="ARBA00022958"/>
    </source>
</evidence>
<dbReference type="InterPro" id="IPR005775">
    <property type="entry name" value="P-type_ATPase_IIC"/>
</dbReference>
<keyword evidence="6" id="KW-0597">Phosphoprotein</keyword>
<dbReference type="CDD" id="cd02608">
    <property type="entry name" value="P-type_ATPase_Na-K_like"/>
    <property type="match status" value="1"/>
</dbReference>
<dbReference type="InterPro" id="IPR008250">
    <property type="entry name" value="ATPase_P-typ_transduc_dom_A_sf"/>
</dbReference>
<dbReference type="Pfam" id="PF00689">
    <property type="entry name" value="Cation_ATPase_C"/>
    <property type="match status" value="2"/>
</dbReference>
<keyword evidence="13" id="KW-0630">Potassium</keyword>
<evidence type="ECO:0000256" key="12">
    <source>
        <dbReference type="ARBA" id="ARBA00022840"/>
    </source>
</evidence>
<evidence type="ECO:0000256" key="6">
    <source>
        <dbReference type="ARBA" id="ARBA00022553"/>
    </source>
</evidence>
<keyword evidence="7" id="KW-0740">Sodium/potassium transport</keyword>
<evidence type="ECO:0000256" key="1">
    <source>
        <dbReference type="ARBA" id="ARBA00004651"/>
    </source>
</evidence>
<evidence type="ECO:0000256" key="14">
    <source>
        <dbReference type="ARBA" id="ARBA00022967"/>
    </source>
</evidence>
<comment type="subcellular location">
    <subcellularLocation>
        <location evidence="1">Cell membrane</location>
        <topology evidence="1">Multi-pass membrane protein</topology>
    </subcellularLocation>
</comment>
<dbReference type="EC" id="7.2.2.13" evidence="22"/>
<keyword evidence="17" id="KW-0406">Ion transport</keyword>
<comment type="function">
    <text evidence="20">This is the catalytic component of the active enzyme, which catalyzes the hydrolysis of ATP coupled with the exchange of sodium and potassium ions across the plasma membrane. This action creates the electrochemical gradient of sodium and potassium ions, providing the energy for active transport of various nutrients.</text>
</comment>
<evidence type="ECO:0000313" key="26">
    <source>
        <dbReference type="EMBL" id="KAK4337343.1"/>
    </source>
</evidence>
<dbReference type="GO" id="GO:0046872">
    <property type="term" value="F:metal ion binding"/>
    <property type="evidence" value="ECO:0007669"/>
    <property type="project" value="UniProtKB-KW"/>
</dbReference>
<dbReference type="GO" id="GO:0036376">
    <property type="term" value="P:sodium ion export across plasma membrane"/>
    <property type="evidence" value="ECO:0007669"/>
    <property type="project" value="TreeGrafter"/>
</dbReference>
<dbReference type="SUPFAM" id="SSF81653">
    <property type="entry name" value="Calcium ATPase, transduction domain A"/>
    <property type="match status" value="2"/>
</dbReference>
<dbReference type="Gene3D" id="2.70.150.10">
    <property type="entry name" value="Calcium-transporting ATPase, cytoplasmic transduction domain A"/>
    <property type="match status" value="2"/>
</dbReference>
<dbReference type="GO" id="GO:0005886">
    <property type="term" value="C:plasma membrane"/>
    <property type="evidence" value="ECO:0007669"/>
    <property type="project" value="UniProtKB-SubCell"/>
</dbReference>
<feature type="transmembrane region" description="Helical" evidence="24">
    <location>
        <begin position="1586"/>
        <end position="1609"/>
    </location>
</feature>
<dbReference type="InterPro" id="IPR004014">
    <property type="entry name" value="ATPase_P-typ_cation-transptr_N"/>
</dbReference>
<feature type="domain" description="Cation-transporting P-type ATPase N-terminal" evidence="25">
    <location>
        <begin position="4"/>
        <end position="78"/>
    </location>
</feature>
<evidence type="ECO:0000256" key="5">
    <source>
        <dbReference type="ARBA" id="ARBA00022538"/>
    </source>
</evidence>
<evidence type="ECO:0000256" key="15">
    <source>
        <dbReference type="ARBA" id="ARBA00022989"/>
    </source>
</evidence>
<sequence length="1648" mass="181018">MAEDEHKITFEELSSRLKTNLDKGLTESQAKAVLERDGPNALTPPPQTPEWIKFCKQLFGGFALLLWIGAFLCFFAYAIQAYSGENPDPNNLYLGIVLTAVVIITGIFSYYQESKSSAIMESFKSMVPQYATIIRDGQKTTISADLVVVGDLVEIKGGDRVPADIRIIKAHGCKVDNSSLTGESEPQTRSPDLTNENPLETRNLAFFSTNCVEGTAQGIVVNTGDRTIMGRIANLASGLEIGETPIAREIEHFIHLITGVAVFLGVSFFIIAVALNYFWLDAVVFLIGIIVANVPEGLLATVTVCLTLTAKRMASKNCLVKNLEAVETLGSTSTICSDKTGTLTQNRMTVAHMWFDNHIIEADTTEDQSGANYDKTSDGWKALSRACVLCSRAEFKPNQENKPVLKRETTGDASESAILKCVELAIGDIASYRKKNPKICEVPFNSTNKYHITIHETEDKQGYLLCMKGAPERILERSATIYINGQNKTMDDEMREAFNCAYLELGGLGERVIGFCDLMLPKDKFPIGYPFDADEGNFPMENLRFLGLVSMIDPPRAAVPDAVAKCRSAGIKVIMVTGDHPITAKAIAKSVGIISEGNETVEDIAQRLNIPVEEVNPKDAKAAVVHGGELREMSSDKLDSILRNHSEIVFARTSPQQKLIIVEGCQRQGAIVAVTGDGVNDSPALKKADIGVAMGISGSDVSKQAADMILLDDNFASIVTGVEEGRLIFDNLKKSIAYTLSSNIPEISPFLFFIVFGCPLPLGTVTILCIDLGTDMVPAISLAYEQAENDIMKRMPRDPQKDKLVNERLISMSYGQIGMIQAAAGFFVYFVILAENGFLPLDLFGIRQHWDSKVYNDLKDSYGQEWLYLGIVLAGVVFITGVFSYYQESKSSAIMESFKSMVPQYALVIRDGEKITIPAEQVVIGDLVEFKSGDRIPADVRIISAHQCKVDNSSLTGESEPQSRSKDMTNENPLETKNLAFFSTNCVEGTAQGIVVNTGDRTIMGRIANLASGLELKETPIAREIEHFIHIITGVAIFLGITFFSISIALNYYWLDAVIFLIGIIVANVPEGLLATVTVCLTLTAKRMASKNCLVKNLEAVETLGSTSTICSDKTGTLTQNRMTVSHMWFDNHIIEADTTEDQSGLSYDKTSLGWKALSRACMLCSRAEFKADQSHLPILKREVNGDASETAILKCMELASNNVTRFRAKHPKICEIPFNSTNKYHVTIHRLEENEEANFLLILKGAPERVLEKCSTIYINGYNKKLEEEMRDAFNCSYLELGGMGERVIGFSDLLLPKDQFPSDFEFNNDDINFPLENLRFLGLVSMIDPPRAAVPDAVAKCRSAGIKVIMVTGDHPITAKAIAKSVGIISENSETVEDIAQRLNIPIEQINPRDAKAAVIHGSELRKFSQSQLDAILRNHSEIVFARTSPQQKLIIVEGCQRQGAIVAVTGDGVNDSPALKKADIGVAMGISGSDVSKQAADMILLDDNFASIVTGVEEGRLIFDNLKKSIAYTLTSNIPEISPFLFFIVFGCPLPLGTVTILCIDLGTDMVPAISLAYEKPESDIMRRKPRDPQKDKLVNERLISIAYGQIGFIQAAAGFFVYFVIMAENGFLPKHLFGIREYWDSKAVNDLKDSYGQEWVRNKL</sequence>
<evidence type="ECO:0000256" key="17">
    <source>
        <dbReference type="ARBA" id="ARBA00023065"/>
    </source>
</evidence>
<evidence type="ECO:0000256" key="4">
    <source>
        <dbReference type="ARBA" id="ARBA00022475"/>
    </source>
</evidence>
<evidence type="ECO:0000256" key="21">
    <source>
        <dbReference type="ARBA" id="ARBA00038795"/>
    </source>
</evidence>
<feature type="transmembrane region" description="Helical" evidence="24">
    <location>
        <begin position="1059"/>
        <end position="1083"/>
    </location>
</feature>
<dbReference type="PRINTS" id="PR00121">
    <property type="entry name" value="NAKATPASE"/>
</dbReference>
<dbReference type="InterPro" id="IPR044492">
    <property type="entry name" value="P_typ_ATPase_HD_dom"/>
</dbReference>
<dbReference type="NCBIfam" id="TIGR01494">
    <property type="entry name" value="ATPase_P-type"/>
    <property type="match status" value="4"/>
</dbReference>
<dbReference type="InterPro" id="IPR023214">
    <property type="entry name" value="HAD_sf"/>
</dbReference>
<dbReference type="GO" id="GO:1902600">
    <property type="term" value="P:proton transmembrane transport"/>
    <property type="evidence" value="ECO:0007669"/>
    <property type="project" value="TreeGrafter"/>
</dbReference>
<keyword evidence="10" id="KW-0547">Nucleotide-binding</keyword>
<dbReference type="PROSITE" id="PS00154">
    <property type="entry name" value="ATPASE_E1_E2"/>
    <property type="match status" value="2"/>
</dbReference>
<feature type="region of interest" description="Disordered" evidence="23">
    <location>
        <begin position="952"/>
        <end position="971"/>
    </location>
</feature>
<feature type="transmembrane region" description="Helical" evidence="24">
    <location>
        <begin position="253"/>
        <end position="279"/>
    </location>
</feature>
<dbReference type="Pfam" id="PF00690">
    <property type="entry name" value="Cation_ATPase_N"/>
    <property type="match status" value="1"/>
</dbReference>
<gene>
    <name evidence="26" type="ORF">RND71_043613</name>
</gene>
<keyword evidence="3" id="KW-0813">Transport</keyword>
<dbReference type="InterPro" id="IPR050510">
    <property type="entry name" value="Cation_transp_ATPase_P-type"/>
</dbReference>
<dbReference type="SUPFAM" id="SSF81665">
    <property type="entry name" value="Calcium ATPase, transmembrane domain M"/>
    <property type="match status" value="2"/>
</dbReference>
<evidence type="ECO:0000313" key="27">
    <source>
        <dbReference type="Proteomes" id="UP001291623"/>
    </source>
</evidence>
<dbReference type="InterPro" id="IPR018303">
    <property type="entry name" value="ATPase_P-typ_P_site"/>
</dbReference>
<dbReference type="Gene3D" id="3.40.50.1000">
    <property type="entry name" value="HAD superfamily/HAD-like"/>
    <property type="match status" value="2"/>
</dbReference>
<feature type="transmembrane region" description="Helical" evidence="24">
    <location>
        <begin position="58"/>
        <end position="80"/>
    </location>
</feature>
<organism evidence="26 27">
    <name type="scientific">Anisodus tanguticus</name>
    <dbReference type="NCBI Taxonomy" id="243964"/>
    <lineage>
        <taxon>Eukaryota</taxon>
        <taxon>Viridiplantae</taxon>
        <taxon>Streptophyta</taxon>
        <taxon>Embryophyta</taxon>
        <taxon>Tracheophyta</taxon>
        <taxon>Spermatophyta</taxon>
        <taxon>Magnoliopsida</taxon>
        <taxon>eudicotyledons</taxon>
        <taxon>Gunneridae</taxon>
        <taxon>Pentapetalae</taxon>
        <taxon>asterids</taxon>
        <taxon>lamiids</taxon>
        <taxon>Solanales</taxon>
        <taxon>Solanaceae</taxon>
        <taxon>Solanoideae</taxon>
        <taxon>Hyoscyameae</taxon>
        <taxon>Anisodus</taxon>
    </lineage>
</organism>
<comment type="caution">
    <text evidence="26">The sequence shown here is derived from an EMBL/GenBank/DDBJ whole genome shotgun (WGS) entry which is preliminary data.</text>
</comment>
<feature type="region of interest" description="Disordered" evidence="23">
    <location>
        <begin position="178"/>
        <end position="197"/>
    </location>
</feature>
<dbReference type="GO" id="GO:1990573">
    <property type="term" value="P:potassium ion import across plasma membrane"/>
    <property type="evidence" value="ECO:0007669"/>
    <property type="project" value="TreeGrafter"/>
</dbReference>
<evidence type="ECO:0000256" key="7">
    <source>
        <dbReference type="ARBA" id="ARBA00022607"/>
    </source>
</evidence>
<dbReference type="InterPro" id="IPR059000">
    <property type="entry name" value="ATPase_P-type_domA"/>
</dbReference>
<accession>A0AAE1UMH1</accession>
<keyword evidence="12" id="KW-0067">ATP-binding</keyword>
<dbReference type="GO" id="GO:0006883">
    <property type="term" value="P:intracellular sodium ion homeostasis"/>
    <property type="evidence" value="ECO:0007669"/>
    <property type="project" value="TreeGrafter"/>
</dbReference>
<dbReference type="SFLD" id="SFLDS00003">
    <property type="entry name" value="Haloacid_Dehalogenase"/>
    <property type="match status" value="2"/>
</dbReference>
<comment type="similarity">
    <text evidence="2">Belongs to the cation transport ATPase (P-type) (TC 3.A.3) family. Type IIC subfamily.</text>
</comment>
<dbReference type="PRINTS" id="PR00119">
    <property type="entry name" value="CATATPASE"/>
</dbReference>
<dbReference type="PANTHER" id="PTHR43294">
    <property type="entry name" value="SODIUM/POTASSIUM-TRANSPORTING ATPASE SUBUNIT ALPHA"/>
    <property type="match status" value="1"/>
</dbReference>
<keyword evidence="19" id="KW-0739">Sodium transport</keyword>
<keyword evidence="18 24" id="KW-0472">Membrane</keyword>
<evidence type="ECO:0000256" key="23">
    <source>
        <dbReference type="SAM" id="MobiDB-lite"/>
    </source>
</evidence>
<dbReference type="SMART" id="SM00831">
    <property type="entry name" value="Cation_ATPase_N"/>
    <property type="match status" value="1"/>
</dbReference>
<dbReference type="NCBIfam" id="TIGR01106">
    <property type="entry name" value="ATPase-IIC_X-K"/>
    <property type="match status" value="2"/>
</dbReference>
<reference evidence="26" key="1">
    <citation type="submission" date="2023-12" db="EMBL/GenBank/DDBJ databases">
        <title>Genome assembly of Anisodus tanguticus.</title>
        <authorList>
            <person name="Wang Y.-J."/>
        </authorList>
    </citation>
    <scope>NUCLEOTIDE SEQUENCE</scope>
    <source>
        <strain evidence="26">KB-2021</strain>
        <tissue evidence="26">Leaf</tissue>
    </source>
</reference>
<dbReference type="Gene3D" id="1.20.1110.10">
    <property type="entry name" value="Calcium-transporting ATPase, transmembrane domain"/>
    <property type="match status" value="2"/>
</dbReference>
<dbReference type="FunFam" id="1.20.1110.10:FF:000096">
    <property type="entry name" value="Na+/K+ ATPase alpha subunit isoform 1"/>
    <property type="match status" value="2"/>
</dbReference>
<dbReference type="SFLD" id="SFLDF00027">
    <property type="entry name" value="p-type_atpase"/>
    <property type="match status" value="2"/>
</dbReference>
<name>A0AAE1UMH1_9SOLA</name>
<keyword evidence="15 24" id="KW-1133">Transmembrane helix</keyword>
<evidence type="ECO:0000256" key="19">
    <source>
        <dbReference type="ARBA" id="ARBA00023201"/>
    </source>
</evidence>
<comment type="subunit">
    <text evidence="21">The sodium/potassium-transporting ATPase is composed of a catalytic alpha subunit, an auxiliary non-catalytic beta subunit and an additional regulatory subunit.</text>
</comment>
<dbReference type="InterPro" id="IPR006068">
    <property type="entry name" value="ATPase_P-typ_cation-transptr_C"/>
</dbReference>
<keyword evidence="4" id="KW-1003">Cell membrane</keyword>
<keyword evidence="14" id="KW-1278">Translocase</keyword>
<feature type="transmembrane region" description="Helical" evidence="24">
    <location>
        <begin position="92"/>
        <end position="111"/>
    </location>
</feature>
<keyword evidence="9" id="KW-0479">Metal-binding</keyword>
<feature type="transmembrane region" description="Helical" evidence="24">
    <location>
        <begin position="1028"/>
        <end position="1053"/>
    </location>
</feature>
<dbReference type="InterPro" id="IPR036412">
    <property type="entry name" value="HAD-like_sf"/>
</dbReference>
<evidence type="ECO:0000256" key="24">
    <source>
        <dbReference type="SAM" id="Phobius"/>
    </source>
</evidence>
<keyword evidence="8 24" id="KW-0812">Transmembrane</keyword>
<dbReference type="FunFam" id="2.70.150.10:FF:000003">
    <property type="entry name" value="Sodium/potassium-transporting ATPase subunit alpha"/>
    <property type="match status" value="1"/>
</dbReference>
<evidence type="ECO:0000256" key="16">
    <source>
        <dbReference type="ARBA" id="ARBA00023053"/>
    </source>
</evidence>
<dbReference type="InterPro" id="IPR001757">
    <property type="entry name" value="P_typ_ATPase"/>
</dbReference>
<evidence type="ECO:0000256" key="2">
    <source>
        <dbReference type="ARBA" id="ARBA00006934"/>
    </source>
</evidence>
<evidence type="ECO:0000256" key="3">
    <source>
        <dbReference type="ARBA" id="ARBA00022448"/>
    </source>
</evidence>
<dbReference type="SUPFAM" id="SSF81660">
    <property type="entry name" value="Metal cation-transporting ATPase, ATP-binding domain N"/>
    <property type="match status" value="2"/>
</dbReference>